<dbReference type="InterPro" id="IPR006735">
    <property type="entry name" value="Rtf2"/>
</dbReference>
<gene>
    <name evidence="2" type="ORF">F751_2690</name>
    <name evidence="1" type="ORF">g.15267</name>
</gene>
<dbReference type="OrthoDB" id="247013at2759"/>
<evidence type="ECO:0000313" key="3">
    <source>
        <dbReference type="Proteomes" id="UP000028924"/>
    </source>
</evidence>
<evidence type="ECO:0000313" key="2">
    <source>
        <dbReference type="EMBL" id="KFM26472.1"/>
    </source>
</evidence>
<dbReference type="RefSeq" id="XP_011399404.1">
    <property type="nucleotide sequence ID" value="XM_011401102.1"/>
</dbReference>
<dbReference type="GO" id="GO:0006274">
    <property type="term" value="P:DNA replication termination"/>
    <property type="evidence" value="ECO:0007669"/>
    <property type="project" value="TreeGrafter"/>
</dbReference>
<dbReference type="GO" id="GO:0005634">
    <property type="term" value="C:nucleus"/>
    <property type="evidence" value="ECO:0007669"/>
    <property type="project" value="TreeGrafter"/>
</dbReference>
<dbReference type="EMBL" id="KL662128">
    <property type="protein sequence ID" value="KFM26472.1"/>
    <property type="molecule type" value="Genomic_DNA"/>
</dbReference>
<keyword evidence="3" id="KW-1185">Reference proteome</keyword>
<dbReference type="PANTHER" id="PTHR12775">
    <property type="entry name" value="PROTEIN C20ORF43 HOMOLOG"/>
    <property type="match status" value="1"/>
</dbReference>
<name>A0A087SL68_AUXPR</name>
<evidence type="ECO:0000313" key="1">
    <source>
        <dbReference type="EMBL" id="JAT76052.1"/>
    </source>
</evidence>
<dbReference type="Pfam" id="PF04641">
    <property type="entry name" value="Rtf2"/>
    <property type="match status" value="1"/>
</dbReference>
<sequence>MGLDGGTVISRSDVLRGASWELSQADGTRSTRGGAVSKAGTFKKPKLDKVAVRVVGWTTCALSGEPLQAPIVADWLGSLYNKAAVLGFLLARAGHFETEGDVHRYSNQLRTGLSQWDHLDCVRDVFEVRLPGTQGDAMPRGEGGAAEAAPLSCPITSASCLQQPFSAIPGCGHIFSNKAISHMAGVCGLCSQPFDPDLVVGLLGDEVEKERLRRLLPLRPGRRRSGKRKRS</sequence>
<dbReference type="eggNOG" id="KOG3113">
    <property type="taxonomic scope" value="Eukaryota"/>
</dbReference>
<dbReference type="GeneID" id="23614081"/>
<reference evidence="2 3" key="1">
    <citation type="journal article" date="2014" name="BMC Genomics">
        <title>Oil accumulation mechanisms of the oleaginous microalga Chlorella protothecoides revealed through its genome, transcriptomes, and proteomes.</title>
        <authorList>
            <person name="Gao C."/>
            <person name="Wang Y."/>
            <person name="Shen Y."/>
            <person name="Yan D."/>
            <person name="He X."/>
            <person name="Dai J."/>
            <person name="Wu Q."/>
        </authorList>
    </citation>
    <scope>NUCLEOTIDE SEQUENCE [LARGE SCALE GENOMIC DNA]</scope>
    <source>
        <strain evidence="2 3">0710</strain>
    </source>
</reference>
<reference evidence="1" key="2">
    <citation type="submission" date="2015-08" db="EMBL/GenBank/DDBJ databases">
        <authorList>
            <person name="Babu N.S."/>
            <person name="Beckwith C.J."/>
            <person name="Beseler K.G."/>
            <person name="Brison A."/>
            <person name="Carone J.V."/>
            <person name="Caskin T.P."/>
            <person name="Diamond M."/>
            <person name="Durham M.E."/>
            <person name="Foxe J.M."/>
            <person name="Go M."/>
            <person name="Henderson B.A."/>
            <person name="Jones I.B."/>
            <person name="McGettigan J.A."/>
            <person name="Micheletti S.J."/>
            <person name="Nasrallah M.E."/>
            <person name="Ortiz D."/>
            <person name="Piller C.R."/>
            <person name="Privatt S.R."/>
            <person name="Schneider S.L."/>
            <person name="Sharp S."/>
            <person name="Smith T.C."/>
            <person name="Stanton J.D."/>
            <person name="Ullery H.E."/>
            <person name="Wilson R.J."/>
            <person name="Serrano M.G."/>
            <person name="Buck G."/>
            <person name="Lee V."/>
            <person name="Wang Y."/>
            <person name="Carvalho R."/>
            <person name="Voegtly L."/>
            <person name="Shi R."/>
            <person name="Duckworth R."/>
            <person name="Johnson A."/>
            <person name="Loviza R."/>
            <person name="Walstead R."/>
            <person name="Shah Z."/>
            <person name="Kiflezghi M."/>
            <person name="Wade K."/>
            <person name="Ball S.L."/>
            <person name="Bradley K.W."/>
            <person name="Asai D.J."/>
            <person name="Bowman C.A."/>
            <person name="Russell D.A."/>
            <person name="Pope W.H."/>
            <person name="Jacobs-Sera D."/>
            <person name="Hendrix R.W."/>
            <person name="Hatfull G.F."/>
        </authorList>
    </citation>
    <scope>NUCLEOTIDE SEQUENCE</scope>
</reference>
<dbReference type="EMBL" id="GDKF01002570">
    <property type="protein sequence ID" value="JAT76052.1"/>
    <property type="molecule type" value="Transcribed_RNA"/>
</dbReference>
<organism evidence="2 3">
    <name type="scientific">Auxenochlorella protothecoides</name>
    <name type="common">Green microalga</name>
    <name type="synonym">Chlorella protothecoides</name>
    <dbReference type="NCBI Taxonomy" id="3075"/>
    <lineage>
        <taxon>Eukaryota</taxon>
        <taxon>Viridiplantae</taxon>
        <taxon>Chlorophyta</taxon>
        <taxon>core chlorophytes</taxon>
        <taxon>Trebouxiophyceae</taxon>
        <taxon>Chlorellales</taxon>
        <taxon>Chlorellaceae</taxon>
        <taxon>Auxenochlorella</taxon>
    </lineage>
</organism>
<dbReference type="KEGG" id="apro:F751_2690"/>
<dbReference type="PANTHER" id="PTHR12775:SF0">
    <property type="entry name" value="REPLICATION TERMINATION FACTOR 2"/>
    <property type="match status" value="1"/>
</dbReference>
<dbReference type="Proteomes" id="UP000028924">
    <property type="component" value="Unassembled WGS sequence"/>
</dbReference>
<accession>A0A087SL68</accession>
<dbReference type="AlphaFoldDB" id="A0A087SL68"/>
<protein>
    <submittedName>
        <fullName evidence="2">RTF2-like protein</fullName>
    </submittedName>
</protein>
<proteinExistence type="predicted"/>